<keyword evidence="1" id="KW-0472">Membrane</keyword>
<sequence>MSGRTTGLYWWQGLGMAIACAIIWYPNSTVAQIIPDDTLPNNSNVTLNGNTTIIEGGTTRGANLFHSFKDFSIPQNSAALFNNVQEIQNILTRVTGGSISNIDGLIRANGKANLFIINPSGIIFGANARLDIGGSFLAITASSLKFADGFEFSATNPQTPLLTISVPVGLQYGNNAKSVQVRGSILEGKPGETLALVGGDVSVEGGALRSSSGRIELGAVADFGMVDLKGQQSEGVFRLTSLLFPETVGRADILLENSAKVVTLTSTPRHCRSQMAL</sequence>
<reference evidence="3" key="1">
    <citation type="submission" date="2020-09" db="EMBL/GenBank/DDBJ databases">
        <title>Iningainema tapete sp. nov. (Scytonemataceae, Cyanobacteria) from greenhouses in central Florida (USA) produces two types of nodularin with biosynthetic potential for microcystin-LR and anabaenopeptins.</title>
        <authorList>
            <person name="Berthold D.E."/>
            <person name="Lefler F.W."/>
            <person name="Huang I.-S."/>
            <person name="Abdulla H."/>
            <person name="Zimba P.V."/>
            <person name="Laughinghouse H.D. IV."/>
        </authorList>
    </citation>
    <scope>NUCLEOTIDE SEQUENCE</scope>
    <source>
        <strain evidence="3">BLCCT55</strain>
    </source>
</reference>
<organism evidence="3 4">
    <name type="scientific">Iningainema tapete BLCC-T55</name>
    <dbReference type="NCBI Taxonomy" id="2748662"/>
    <lineage>
        <taxon>Bacteria</taxon>
        <taxon>Bacillati</taxon>
        <taxon>Cyanobacteriota</taxon>
        <taxon>Cyanophyceae</taxon>
        <taxon>Nostocales</taxon>
        <taxon>Scytonemataceae</taxon>
        <taxon>Iningainema tapete</taxon>
    </lineage>
</organism>
<gene>
    <name evidence="3" type="ORF">ICL16_06875</name>
</gene>
<protein>
    <submittedName>
        <fullName evidence="3">Filamentous hemagglutinin N-terminal domain-containing protein</fullName>
    </submittedName>
</protein>
<feature type="transmembrane region" description="Helical" evidence="1">
    <location>
        <begin position="7"/>
        <end position="25"/>
    </location>
</feature>
<dbReference type="AlphaFoldDB" id="A0A8J6XFY3"/>
<evidence type="ECO:0000313" key="4">
    <source>
        <dbReference type="Proteomes" id="UP000629098"/>
    </source>
</evidence>
<keyword evidence="1" id="KW-1133">Transmembrane helix</keyword>
<dbReference type="InterPro" id="IPR011050">
    <property type="entry name" value="Pectin_lyase_fold/virulence"/>
</dbReference>
<comment type="caution">
    <text evidence="3">The sequence shown here is derived from an EMBL/GenBank/DDBJ whole genome shotgun (WGS) entry which is preliminary data.</text>
</comment>
<evidence type="ECO:0000256" key="1">
    <source>
        <dbReference type="SAM" id="Phobius"/>
    </source>
</evidence>
<evidence type="ECO:0000313" key="3">
    <source>
        <dbReference type="EMBL" id="MBD2771822.1"/>
    </source>
</evidence>
<name>A0A8J6XFY3_9CYAN</name>
<keyword evidence="1" id="KW-0812">Transmembrane</keyword>
<evidence type="ECO:0000259" key="2">
    <source>
        <dbReference type="SMART" id="SM00912"/>
    </source>
</evidence>
<dbReference type="SMART" id="SM00912">
    <property type="entry name" value="Haemagg_act"/>
    <property type="match status" value="1"/>
</dbReference>
<dbReference type="SUPFAM" id="SSF51126">
    <property type="entry name" value="Pectin lyase-like"/>
    <property type="match status" value="1"/>
</dbReference>
<dbReference type="Gene3D" id="2.160.20.10">
    <property type="entry name" value="Single-stranded right-handed beta-helix, Pectin lyase-like"/>
    <property type="match status" value="1"/>
</dbReference>
<keyword evidence="4" id="KW-1185">Reference proteome</keyword>
<dbReference type="InterPro" id="IPR012334">
    <property type="entry name" value="Pectin_lyas_fold"/>
</dbReference>
<proteinExistence type="predicted"/>
<feature type="domain" description="Filamentous haemagglutinin FhaB/tRNA nuclease CdiA-like TPS" evidence="2">
    <location>
        <begin position="36"/>
        <end position="147"/>
    </location>
</feature>
<dbReference type="NCBIfam" id="TIGR01901">
    <property type="entry name" value="adhes_NPXG"/>
    <property type="match status" value="1"/>
</dbReference>
<accession>A0A8J6XFY3</accession>
<dbReference type="Proteomes" id="UP000629098">
    <property type="component" value="Unassembled WGS sequence"/>
</dbReference>
<dbReference type="PROSITE" id="PS51257">
    <property type="entry name" value="PROKAR_LIPOPROTEIN"/>
    <property type="match status" value="1"/>
</dbReference>
<dbReference type="RefSeq" id="WP_190826115.1">
    <property type="nucleotide sequence ID" value="NZ_CAWPPI010000029.1"/>
</dbReference>
<dbReference type="Pfam" id="PF05860">
    <property type="entry name" value="TPS"/>
    <property type="match status" value="1"/>
</dbReference>
<dbReference type="EMBL" id="JACXAE010000029">
    <property type="protein sequence ID" value="MBD2771822.1"/>
    <property type="molecule type" value="Genomic_DNA"/>
</dbReference>
<dbReference type="InterPro" id="IPR008638">
    <property type="entry name" value="FhaB/CdiA-like_TPS"/>
</dbReference>